<dbReference type="PANTHER" id="PTHR31011">
    <property type="entry name" value="PROTEIN STB2-RELATED"/>
    <property type="match status" value="1"/>
</dbReference>
<accession>A0A8H3IEJ3</accession>
<evidence type="ECO:0000256" key="1">
    <source>
        <dbReference type="SAM" id="Coils"/>
    </source>
</evidence>
<dbReference type="AlphaFoldDB" id="A0A8H3IEJ3"/>
<evidence type="ECO:0000256" key="2">
    <source>
        <dbReference type="SAM" id="MobiDB-lite"/>
    </source>
</evidence>
<organism evidence="4 5">
    <name type="scientific">Heterodermia speciosa</name>
    <dbReference type="NCBI Taxonomy" id="116794"/>
    <lineage>
        <taxon>Eukaryota</taxon>
        <taxon>Fungi</taxon>
        <taxon>Dikarya</taxon>
        <taxon>Ascomycota</taxon>
        <taxon>Pezizomycotina</taxon>
        <taxon>Lecanoromycetes</taxon>
        <taxon>OSLEUM clade</taxon>
        <taxon>Lecanoromycetidae</taxon>
        <taxon>Caliciales</taxon>
        <taxon>Physciaceae</taxon>
        <taxon>Heterodermia</taxon>
    </lineage>
</organism>
<feature type="compositionally biased region" description="Polar residues" evidence="2">
    <location>
        <begin position="449"/>
        <end position="463"/>
    </location>
</feature>
<feature type="coiled-coil region" evidence="1">
    <location>
        <begin position="817"/>
        <end position="851"/>
    </location>
</feature>
<keyword evidence="1" id="KW-0175">Coiled coil</keyword>
<dbReference type="EMBL" id="CAJPDS010000037">
    <property type="protein sequence ID" value="CAF9925147.1"/>
    <property type="molecule type" value="Genomic_DNA"/>
</dbReference>
<evidence type="ECO:0000259" key="3">
    <source>
        <dbReference type="Pfam" id="PF25995"/>
    </source>
</evidence>
<dbReference type="Proteomes" id="UP000664521">
    <property type="component" value="Unassembled WGS sequence"/>
</dbReference>
<dbReference type="Pfam" id="PF25995">
    <property type="entry name" value="STB6_N"/>
    <property type="match status" value="1"/>
</dbReference>
<feature type="region of interest" description="Disordered" evidence="2">
    <location>
        <begin position="524"/>
        <end position="620"/>
    </location>
</feature>
<protein>
    <recommendedName>
        <fullName evidence="3">STB6-like N-terminal domain-containing protein</fullName>
    </recommendedName>
</protein>
<keyword evidence="5" id="KW-1185">Reference proteome</keyword>
<gene>
    <name evidence="4" type="ORF">HETSPECPRED_005762</name>
</gene>
<dbReference type="InterPro" id="IPR038919">
    <property type="entry name" value="STB2/STB2"/>
</dbReference>
<dbReference type="PANTHER" id="PTHR31011:SF2">
    <property type="entry name" value="PROTEIN STB2-RELATED"/>
    <property type="match status" value="1"/>
</dbReference>
<sequence>MDAMNGNEGAAIPPTDNPSIQTPEVRPAHQRLVLTDPVAFRYLEEDPSITVLERRRRLQGYELYIVEQWICSRVHPTFVITTYTGLEQNSVIVGVLSVPTDEDEWSPRLRVWFKALAKYHARRKETPLGTLMVTNLSGFPSALTVIPVPDGDPRAHREDFFVNENMKRMGCSGRAGLNLTAPTGATQAKFSRLYRTSDRIPFYRAVIELVKLCQVALVLYGKIAPEYADGLICDVTEQAINDWWHDLGTEYFNVDPTDGILGPTTVAALLGILMGARNRLHAYGAPVAKDVFDTACTKRGTAYFQRTQKDLPRTRRLDLKTLQRLRNVTAKAASGEGWAVPRAVKTTVAELSGKGGDMVMGRVGAREKAGIADIETLDIETFTSLLHGERAKWLWYGKPRKNNDTDGLGSIGTKDDMIFTKDDKGGYVWSSQKRESVTDDSRMNVLSSRVYSHQSHESQTSLEVQDREQKSRRNVLKGVQGRMTDARSGLGRIKDAVGMGGFRGHHHKYSKEEYLVSDADIFVERPPRKHNEPSRSIDKDDQSSKLHEAARTELDDGKEGSAPSVQSGDLPGETRDSRRSSRELLKDTTIADEDAVSITSAESVENFPPVERTGSVPTINTDDLLATDFDSEIPRPGRISTQEVDRLRDIGQFQKRYAFPPALRRTQSLVQHGSLEGASSYTSRWPRRLSFSIFTDVTAADISCDWADSVGIDGKDYGKAFASEKRLTFQAQTMAGSLQRMKDVDGSIVEGKVDEVTALENQGGRDHETLDSTYRERLDEFNNMRDSSDELITEERNTLTESVKDVETLGAKLEYELNTLQSKVEDMESGIADYERQVVQLENRAEDLDDEGEEPWFRWYLKLFIGKVTI</sequence>
<name>A0A8H3IEJ3_9LECA</name>
<evidence type="ECO:0000313" key="5">
    <source>
        <dbReference type="Proteomes" id="UP000664521"/>
    </source>
</evidence>
<evidence type="ECO:0000313" key="4">
    <source>
        <dbReference type="EMBL" id="CAF9925147.1"/>
    </source>
</evidence>
<dbReference type="GO" id="GO:0070822">
    <property type="term" value="C:Sin3-type complex"/>
    <property type="evidence" value="ECO:0007669"/>
    <property type="project" value="TreeGrafter"/>
</dbReference>
<comment type="caution">
    <text evidence="4">The sequence shown here is derived from an EMBL/GenBank/DDBJ whole genome shotgun (WGS) entry which is preliminary data.</text>
</comment>
<dbReference type="OrthoDB" id="19806at2759"/>
<feature type="region of interest" description="Disordered" evidence="2">
    <location>
        <begin position="449"/>
        <end position="477"/>
    </location>
</feature>
<feature type="region of interest" description="Disordered" evidence="2">
    <location>
        <begin position="1"/>
        <end position="26"/>
    </location>
</feature>
<proteinExistence type="predicted"/>
<feature type="compositionally biased region" description="Basic and acidic residues" evidence="2">
    <location>
        <begin position="524"/>
        <end position="559"/>
    </location>
</feature>
<dbReference type="InterPro" id="IPR059025">
    <property type="entry name" value="STB6_N"/>
</dbReference>
<reference evidence="4" key="1">
    <citation type="submission" date="2021-03" db="EMBL/GenBank/DDBJ databases">
        <authorList>
            <person name="Tagirdzhanova G."/>
        </authorList>
    </citation>
    <scope>NUCLEOTIDE SEQUENCE</scope>
</reference>
<feature type="compositionally biased region" description="Basic and acidic residues" evidence="2">
    <location>
        <begin position="572"/>
        <end position="586"/>
    </location>
</feature>
<feature type="domain" description="STB6-like N-terminal" evidence="3">
    <location>
        <begin position="30"/>
        <end position="169"/>
    </location>
</feature>